<keyword evidence="6" id="KW-1185">Reference proteome</keyword>
<name>A0A0A8L4C6_9SACH</name>
<gene>
    <name evidence="5" type="ORF">KLDO_g1402.t2</name>
</gene>
<dbReference type="PRINTS" id="PR01250">
    <property type="entry name" value="RIBOSOMALL34"/>
</dbReference>
<sequence>MEYEKINLRLMKYNTKSNKIKVVKTPGGALRSQHVKKLATRPKCGDTGVPLQGVSTLRPRQYATVSRTKKTVSRAYGGSKSANAVKERIVRAFLIEEQKIVKRVIKEQTDAAKKAEKKDAKKSNK</sequence>
<evidence type="ECO:0000256" key="2">
    <source>
        <dbReference type="ARBA" id="ARBA00022980"/>
    </source>
</evidence>
<reference evidence="5 6" key="1">
    <citation type="submission" date="2014-03" db="EMBL/GenBank/DDBJ databases">
        <title>The genome of Kluyveromyces dobzhanskii.</title>
        <authorList>
            <person name="Nystedt B."/>
            <person name="Astrom S."/>
        </authorList>
    </citation>
    <scope>NUCLEOTIDE SEQUENCE [LARGE SCALE GENOMIC DNA]</scope>
    <source>
        <strain evidence="5 6">CBS 2104</strain>
    </source>
</reference>
<feature type="region of interest" description="Disordered" evidence="4">
    <location>
        <begin position="33"/>
        <end position="52"/>
    </location>
</feature>
<dbReference type="GO" id="GO:1990904">
    <property type="term" value="C:ribonucleoprotein complex"/>
    <property type="evidence" value="ECO:0007669"/>
    <property type="project" value="UniProtKB-KW"/>
</dbReference>
<dbReference type="EMBL" id="CCBQ010000019">
    <property type="protein sequence ID" value="CDO93098.1"/>
    <property type="molecule type" value="Genomic_DNA"/>
</dbReference>
<evidence type="ECO:0000256" key="4">
    <source>
        <dbReference type="SAM" id="MobiDB-lite"/>
    </source>
</evidence>
<keyword evidence="3" id="KW-0687">Ribonucleoprotein</keyword>
<comment type="caution">
    <text evidence="5">The sequence shown here is derived from an EMBL/GenBank/DDBJ whole genome shotgun (WGS) entry which is preliminary data.</text>
</comment>
<dbReference type="OrthoDB" id="277449at2759"/>
<dbReference type="PANTHER" id="PTHR10759">
    <property type="entry name" value="60S RIBOSOMAL PROTEIN L34"/>
    <property type="match status" value="1"/>
</dbReference>
<dbReference type="Proteomes" id="UP000031516">
    <property type="component" value="Unassembled WGS sequence"/>
</dbReference>
<dbReference type="Pfam" id="PF01199">
    <property type="entry name" value="Ribosomal_L34e"/>
    <property type="match status" value="1"/>
</dbReference>
<dbReference type="Gene3D" id="6.20.370.70">
    <property type="match status" value="1"/>
</dbReference>
<dbReference type="GO" id="GO:0003735">
    <property type="term" value="F:structural constituent of ribosome"/>
    <property type="evidence" value="ECO:0007669"/>
    <property type="project" value="InterPro"/>
</dbReference>
<dbReference type="InterPro" id="IPR038562">
    <property type="entry name" value="Ribosomal_eL34_C_sf"/>
</dbReference>
<evidence type="ECO:0000313" key="5">
    <source>
        <dbReference type="EMBL" id="CDO93098.1"/>
    </source>
</evidence>
<dbReference type="InterPro" id="IPR018065">
    <property type="entry name" value="Ribosomal_eL34_CS"/>
</dbReference>
<proteinExistence type="inferred from homology"/>
<dbReference type="Gene3D" id="6.20.340.10">
    <property type="match status" value="1"/>
</dbReference>
<protein>
    <submittedName>
        <fullName evidence="5">WGS project CCBQ000000000 data, contig 00099</fullName>
    </submittedName>
</protein>
<dbReference type="GO" id="GO:0006412">
    <property type="term" value="P:translation"/>
    <property type="evidence" value="ECO:0007669"/>
    <property type="project" value="InterPro"/>
</dbReference>
<evidence type="ECO:0000256" key="1">
    <source>
        <dbReference type="ARBA" id="ARBA00009875"/>
    </source>
</evidence>
<organism evidence="5 6">
    <name type="scientific">Kluyveromyces dobzhanskii CBS 2104</name>
    <dbReference type="NCBI Taxonomy" id="1427455"/>
    <lineage>
        <taxon>Eukaryota</taxon>
        <taxon>Fungi</taxon>
        <taxon>Dikarya</taxon>
        <taxon>Ascomycota</taxon>
        <taxon>Saccharomycotina</taxon>
        <taxon>Saccharomycetes</taxon>
        <taxon>Saccharomycetales</taxon>
        <taxon>Saccharomycetaceae</taxon>
        <taxon>Kluyveromyces</taxon>
    </lineage>
</organism>
<evidence type="ECO:0000256" key="3">
    <source>
        <dbReference type="ARBA" id="ARBA00023274"/>
    </source>
</evidence>
<comment type="similarity">
    <text evidence="1">Belongs to the eukaryotic ribosomal protein eL34 family.</text>
</comment>
<keyword evidence="2" id="KW-0689">Ribosomal protein</keyword>
<evidence type="ECO:0000313" key="6">
    <source>
        <dbReference type="Proteomes" id="UP000031516"/>
    </source>
</evidence>
<accession>A0A0A8L4C6</accession>
<dbReference type="AlphaFoldDB" id="A0A0A8L4C6"/>
<dbReference type="GO" id="GO:0005840">
    <property type="term" value="C:ribosome"/>
    <property type="evidence" value="ECO:0007669"/>
    <property type="project" value="UniProtKB-KW"/>
</dbReference>
<dbReference type="InterPro" id="IPR008195">
    <property type="entry name" value="Ribosomal_eL34"/>
</dbReference>
<dbReference type="PROSITE" id="PS01145">
    <property type="entry name" value="RIBOSOMAL_L34E"/>
    <property type="match status" value="1"/>
</dbReference>